<dbReference type="AlphaFoldDB" id="A0AA38T1G2"/>
<gene>
    <name evidence="2" type="ORF">OSB04_019244</name>
</gene>
<name>A0AA38T1G2_9ASTR</name>
<organism evidence="2 3">
    <name type="scientific">Centaurea solstitialis</name>
    <name type="common">yellow star-thistle</name>
    <dbReference type="NCBI Taxonomy" id="347529"/>
    <lineage>
        <taxon>Eukaryota</taxon>
        <taxon>Viridiplantae</taxon>
        <taxon>Streptophyta</taxon>
        <taxon>Embryophyta</taxon>
        <taxon>Tracheophyta</taxon>
        <taxon>Spermatophyta</taxon>
        <taxon>Magnoliopsida</taxon>
        <taxon>eudicotyledons</taxon>
        <taxon>Gunneridae</taxon>
        <taxon>Pentapetalae</taxon>
        <taxon>asterids</taxon>
        <taxon>campanulids</taxon>
        <taxon>Asterales</taxon>
        <taxon>Asteraceae</taxon>
        <taxon>Carduoideae</taxon>
        <taxon>Cardueae</taxon>
        <taxon>Centaureinae</taxon>
        <taxon>Centaurea</taxon>
    </lineage>
</organism>
<protein>
    <recommendedName>
        <fullName evidence="1">DUF4283 domain-containing protein</fullName>
    </recommendedName>
</protein>
<accession>A0AA38T1G2</accession>
<dbReference type="Pfam" id="PF14111">
    <property type="entry name" value="DUF4283"/>
    <property type="match status" value="1"/>
</dbReference>
<reference evidence="2" key="1">
    <citation type="submission" date="2023-03" db="EMBL/GenBank/DDBJ databases">
        <title>Chromosome-scale reference genome and RAD-based genetic map of yellow starthistle (Centaurea solstitialis) reveal putative structural variation and QTLs associated with invader traits.</title>
        <authorList>
            <person name="Reatini B."/>
            <person name="Cang F.A."/>
            <person name="Jiang Q."/>
            <person name="Mckibben M.T.W."/>
            <person name="Barker M.S."/>
            <person name="Rieseberg L.H."/>
            <person name="Dlugosch K.M."/>
        </authorList>
    </citation>
    <scope>NUCLEOTIDE SEQUENCE</scope>
    <source>
        <strain evidence="2">CAN-66</strain>
        <tissue evidence="2">Leaf</tissue>
    </source>
</reference>
<dbReference type="PANTHER" id="PTHR31286:SF99">
    <property type="entry name" value="DUF4283 DOMAIN-CONTAINING PROTEIN"/>
    <property type="match status" value="1"/>
</dbReference>
<feature type="domain" description="DUF4283" evidence="1">
    <location>
        <begin position="31"/>
        <end position="104"/>
    </location>
</feature>
<evidence type="ECO:0000313" key="2">
    <source>
        <dbReference type="EMBL" id="KAJ9546701.1"/>
    </source>
</evidence>
<dbReference type="Proteomes" id="UP001172457">
    <property type="component" value="Chromosome 5"/>
</dbReference>
<proteinExistence type="predicted"/>
<sequence>MFFLTTVEADGSIIVIPKDVVIRGSSEYVLHLVGFFIEANMNYREVNFNLRRMWRRYDIVDISLGDNGFCLFKFKRESRMQKVLENGTWLVDGVPLFLRKWRPGPTTQKIEPNKIPLWIGMRNVTVAIS</sequence>
<dbReference type="InterPro" id="IPR025558">
    <property type="entry name" value="DUF4283"/>
</dbReference>
<evidence type="ECO:0000259" key="1">
    <source>
        <dbReference type="Pfam" id="PF14111"/>
    </source>
</evidence>
<keyword evidence="3" id="KW-1185">Reference proteome</keyword>
<dbReference type="PANTHER" id="PTHR31286">
    <property type="entry name" value="GLYCINE-RICH CELL WALL STRUCTURAL PROTEIN 1.8-LIKE"/>
    <property type="match status" value="1"/>
</dbReference>
<dbReference type="EMBL" id="JARYMX010000005">
    <property type="protein sequence ID" value="KAJ9546701.1"/>
    <property type="molecule type" value="Genomic_DNA"/>
</dbReference>
<evidence type="ECO:0000313" key="3">
    <source>
        <dbReference type="Proteomes" id="UP001172457"/>
    </source>
</evidence>
<dbReference type="InterPro" id="IPR040256">
    <property type="entry name" value="At4g02000-like"/>
</dbReference>
<comment type="caution">
    <text evidence="2">The sequence shown here is derived from an EMBL/GenBank/DDBJ whole genome shotgun (WGS) entry which is preliminary data.</text>
</comment>